<evidence type="ECO:0000256" key="1">
    <source>
        <dbReference type="SAM" id="MobiDB-lite"/>
    </source>
</evidence>
<name>A0AAN6YKK1_9PEZI</name>
<keyword evidence="2" id="KW-0812">Transmembrane</keyword>
<feature type="transmembrane region" description="Helical" evidence="2">
    <location>
        <begin position="147"/>
        <end position="168"/>
    </location>
</feature>
<organism evidence="3 4">
    <name type="scientific">Rhypophila decipiens</name>
    <dbReference type="NCBI Taxonomy" id="261697"/>
    <lineage>
        <taxon>Eukaryota</taxon>
        <taxon>Fungi</taxon>
        <taxon>Dikarya</taxon>
        <taxon>Ascomycota</taxon>
        <taxon>Pezizomycotina</taxon>
        <taxon>Sordariomycetes</taxon>
        <taxon>Sordariomycetidae</taxon>
        <taxon>Sordariales</taxon>
        <taxon>Naviculisporaceae</taxon>
        <taxon>Rhypophila</taxon>
    </lineage>
</organism>
<dbReference type="EMBL" id="MU858047">
    <property type="protein sequence ID" value="KAK4219766.1"/>
    <property type="molecule type" value="Genomic_DNA"/>
</dbReference>
<feature type="transmembrane region" description="Helical" evidence="2">
    <location>
        <begin position="52"/>
        <end position="75"/>
    </location>
</feature>
<reference evidence="3" key="1">
    <citation type="journal article" date="2023" name="Mol. Phylogenet. Evol.">
        <title>Genome-scale phylogeny and comparative genomics of the fungal order Sordariales.</title>
        <authorList>
            <person name="Hensen N."/>
            <person name="Bonometti L."/>
            <person name="Westerberg I."/>
            <person name="Brannstrom I.O."/>
            <person name="Guillou S."/>
            <person name="Cros-Aarteil S."/>
            <person name="Calhoun S."/>
            <person name="Haridas S."/>
            <person name="Kuo A."/>
            <person name="Mondo S."/>
            <person name="Pangilinan J."/>
            <person name="Riley R."/>
            <person name="LaButti K."/>
            <person name="Andreopoulos B."/>
            <person name="Lipzen A."/>
            <person name="Chen C."/>
            <person name="Yan M."/>
            <person name="Daum C."/>
            <person name="Ng V."/>
            <person name="Clum A."/>
            <person name="Steindorff A."/>
            <person name="Ohm R.A."/>
            <person name="Martin F."/>
            <person name="Silar P."/>
            <person name="Natvig D.O."/>
            <person name="Lalanne C."/>
            <person name="Gautier V."/>
            <person name="Ament-Velasquez S.L."/>
            <person name="Kruys A."/>
            <person name="Hutchinson M.I."/>
            <person name="Powell A.J."/>
            <person name="Barry K."/>
            <person name="Miller A.N."/>
            <person name="Grigoriev I.V."/>
            <person name="Debuchy R."/>
            <person name="Gladieux P."/>
            <person name="Hiltunen Thoren M."/>
            <person name="Johannesson H."/>
        </authorList>
    </citation>
    <scope>NUCLEOTIDE SEQUENCE</scope>
    <source>
        <strain evidence="3">PSN293</strain>
    </source>
</reference>
<sequence>MLPMVHLSAISGLLLNFSTYVLLLSIAYLAVGADRVDNQHDSTRTISCIFINVVRAILGVCGILTVIIFIFFRYLDTKQLSFYYRGRSSISASEWRAGIAFNWMWIAIDALLVIVAIYTTVFSCLARNQARKYAASAGTGLPVMRRVWDFLVPAAGITIVTTVWALAYDVVTSLGLTLPDPYYYRMGIVRGSLIIVDVIISKWVVLAVCVISYLVGTKKETGLWSIPPTEPENATKRDEEGHYSV</sequence>
<proteinExistence type="predicted"/>
<feature type="compositionally biased region" description="Basic and acidic residues" evidence="1">
    <location>
        <begin position="233"/>
        <end position="245"/>
    </location>
</feature>
<feature type="transmembrane region" description="Helical" evidence="2">
    <location>
        <begin position="188"/>
        <end position="215"/>
    </location>
</feature>
<keyword evidence="4" id="KW-1185">Reference proteome</keyword>
<feature type="transmembrane region" description="Helical" evidence="2">
    <location>
        <begin position="103"/>
        <end position="126"/>
    </location>
</feature>
<dbReference type="Proteomes" id="UP001301769">
    <property type="component" value="Unassembled WGS sequence"/>
</dbReference>
<accession>A0AAN6YKK1</accession>
<reference evidence="3" key="2">
    <citation type="submission" date="2023-05" db="EMBL/GenBank/DDBJ databases">
        <authorList>
            <consortium name="Lawrence Berkeley National Laboratory"/>
            <person name="Steindorff A."/>
            <person name="Hensen N."/>
            <person name="Bonometti L."/>
            <person name="Westerberg I."/>
            <person name="Brannstrom I.O."/>
            <person name="Guillou S."/>
            <person name="Cros-Aarteil S."/>
            <person name="Calhoun S."/>
            <person name="Haridas S."/>
            <person name="Kuo A."/>
            <person name="Mondo S."/>
            <person name="Pangilinan J."/>
            <person name="Riley R."/>
            <person name="Labutti K."/>
            <person name="Andreopoulos B."/>
            <person name="Lipzen A."/>
            <person name="Chen C."/>
            <person name="Yanf M."/>
            <person name="Daum C."/>
            <person name="Ng V."/>
            <person name="Clum A."/>
            <person name="Ohm R."/>
            <person name="Martin F."/>
            <person name="Silar P."/>
            <person name="Natvig D."/>
            <person name="Lalanne C."/>
            <person name="Gautier V."/>
            <person name="Ament-Velasquez S.L."/>
            <person name="Kruys A."/>
            <person name="Hutchinson M.I."/>
            <person name="Powell A.J."/>
            <person name="Barry K."/>
            <person name="Miller A.N."/>
            <person name="Grigoriev I.V."/>
            <person name="Debuchy R."/>
            <person name="Gladieux P."/>
            <person name="Thoren M.H."/>
            <person name="Johannesson H."/>
        </authorList>
    </citation>
    <scope>NUCLEOTIDE SEQUENCE</scope>
    <source>
        <strain evidence="3">PSN293</strain>
    </source>
</reference>
<evidence type="ECO:0000256" key="2">
    <source>
        <dbReference type="SAM" id="Phobius"/>
    </source>
</evidence>
<feature type="transmembrane region" description="Helical" evidence="2">
    <location>
        <begin position="6"/>
        <end position="31"/>
    </location>
</feature>
<keyword evidence="2" id="KW-0472">Membrane</keyword>
<dbReference type="AlphaFoldDB" id="A0AAN6YKK1"/>
<protein>
    <submittedName>
        <fullName evidence="3">Uncharacterized protein</fullName>
    </submittedName>
</protein>
<feature type="region of interest" description="Disordered" evidence="1">
    <location>
        <begin position="226"/>
        <end position="245"/>
    </location>
</feature>
<comment type="caution">
    <text evidence="3">The sequence shown here is derived from an EMBL/GenBank/DDBJ whole genome shotgun (WGS) entry which is preliminary data.</text>
</comment>
<gene>
    <name evidence="3" type="ORF">QBC37DRAFT_409726</name>
</gene>
<evidence type="ECO:0000313" key="3">
    <source>
        <dbReference type="EMBL" id="KAK4219766.1"/>
    </source>
</evidence>
<keyword evidence="2" id="KW-1133">Transmembrane helix</keyword>
<evidence type="ECO:0000313" key="4">
    <source>
        <dbReference type="Proteomes" id="UP001301769"/>
    </source>
</evidence>